<organism evidence="2 3">
    <name type="scientific">Frondihabitans peucedani</name>
    <dbReference type="NCBI Taxonomy" id="598626"/>
    <lineage>
        <taxon>Bacteria</taxon>
        <taxon>Bacillati</taxon>
        <taxon>Actinomycetota</taxon>
        <taxon>Actinomycetes</taxon>
        <taxon>Micrococcales</taxon>
        <taxon>Microbacteriaceae</taxon>
        <taxon>Frondihabitans</taxon>
    </lineage>
</organism>
<gene>
    <name evidence="2" type="ORF">GCM10022256_33710</name>
</gene>
<proteinExistence type="predicted"/>
<comment type="caution">
    <text evidence="2">The sequence shown here is derived from an EMBL/GenBank/DDBJ whole genome shotgun (WGS) entry which is preliminary data.</text>
</comment>
<sequence length="203" mass="22689">MGTVDFFEPDPVVPDQEPDEQERDPRSGPAFDELPAIAPINALMATNEHVAIVLSSVRVFSDGVELLVERRMRRSGMTRADFRDLTEERRIRSDSDAHASRLRYGVLLADGERLAGSTPWFREVEGTTVSPEQHSLATTGQSGGGSDNRYEHRDDLWLHPLPPAGPLELVTQWPLAGIGETHFEMDANLLLDLVPRVRPLWDD</sequence>
<accession>A0ABP8E6I0</accession>
<feature type="region of interest" description="Disordered" evidence="1">
    <location>
        <begin position="1"/>
        <end position="30"/>
    </location>
</feature>
<evidence type="ECO:0000313" key="3">
    <source>
        <dbReference type="Proteomes" id="UP001501594"/>
    </source>
</evidence>
<feature type="compositionally biased region" description="Polar residues" evidence="1">
    <location>
        <begin position="127"/>
        <end position="140"/>
    </location>
</feature>
<feature type="region of interest" description="Disordered" evidence="1">
    <location>
        <begin position="125"/>
        <end position="153"/>
    </location>
</feature>
<evidence type="ECO:0000256" key="1">
    <source>
        <dbReference type="SAM" id="MobiDB-lite"/>
    </source>
</evidence>
<dbReference type="EMBL" id="BAABAU010000006">
    <property type="protein sequence ID" value="GAA4267759.1"/>
    <property type="molecule type" value="Genomic_DNA"/>
</dbReference>
<keyword evidence="3" id="KW-1185">Reference proteome</keyword>
<dbReference type="Proteomes" id="UP001501594">
    <property type="component" value="Unassembled WGS sequence"/>
</dbReference>
<evidence type="ECO:0000313" key="2">
    <source>
        <dbReference type="EMBL" id="GAA4267759.1"/>
    </source>
</evidence>
<reference evidence="3" key="1">
    <citation type="journal article" date="2019" name="Int. J. Syst. Evol. Microbiol.">
        <title>The Global Catalogue of Microorganisms (GCM) 10K type strain sequencing project: providing services to taxonomists for standard genome sequencing and annotation.</title>
        <authorList>
            <consortium name="The Broad Institute Genomics Platform"/>
            <consortium name="The Broad Institute Genome Sequencing Center for Infectious Disease"/>
            <person name="Wu L."/>
            <person name="Ma J."/>
        </authorList>
    </citation>
    <scope>NUCLEOTIDE SEQUENCE [LARGE SCALE GENOMIC DNA]</scope>
    <source>
        <strain evidence="3">JCM 17442</strain>
    </source>
</reference>
<protein>
    <submittedName>
        <fullName evidence="2">Uncharacterized protein</fullName>
    </submittedName>
</protein>
<name>A0ABP8E6I0_9MICO</name>